<name>A0AAV8YDH0_9CUCU</name>
<proteinExistence type="predicted"/>
<gene>
    <name evidence="3" type="ORF">NQ314_008158</name>
    <name evidence="2" type="ORF">NQ314_017807</name>
    <name evidence="1" type="ORF">NQ314_019513</name>
</gene>
<evidence type="ECO:0000313" key="4">
    <source>
        <dbReference type="Proteomes" id="UP001162156"/>
    </source>
</evidence>
<dbReference type="AlphaFoldDB" id="A0AAV8YDH0"/>
<accession>A0AAV8YDH0</accession>
<evidence type="ECO:0000313" key="2">
    <source>
        <dbReference type="EMBL" id="KAJ8929498.1"/>
    </source>
</evidence>
<keyword evidence="4" id="KW-1185">Reference proteome</keyword>
<dbReference type="EMBL" id="JANEYF010002218">
    <property type="protein sequence ID" value="KAJ8949695.1"/>
    <property type="molecule type" value="Genomic_DNA"/>
</dbReference>
<dbReference type="Proteomes" id="UP001162156">
    <property type="component" value="Unassembled WGS sequence"/>
</dbReference>
<reference evidence="3" key="1">
    <citation type="journal article" date="2023" name="Insect Mol. Biol.">
        <title>Genome sequencing provides insights into the evolution of gene families encoding plant cell wall-degrading enzymes in longhorned beetles.</title>
        <authorList>
            <person name="Shin N.R."/>
            <person name="Okamura Y."/>
            <person name="Kirsch R."/>
            <person name="Pauchet Y."/>
        </authorList>
    </citation>
    <scope>NUCLEOTIDE SEQUENCE</scope>
    <source>
        <strain evidence="3">RBIC_L_NR</strain>
    </source>
</reference>
<organism evidence="3 4">
    <name type="scientific">Rhamnusium bicolor</name>
    <dbReference type="NCBI Taxonomy" id="1586634"/>
    <lineage>
        <taxon>Eukaryota</taxon>
        <taxon>Metazoa</taxon>
        <taxon>Ecdysozoa</taxon>
        <taxon>Arthropoda</taxon>
        <taxon>Hexapoda</taxon>
        <taxon>Insecta</taxon>
        <taxon>Pterygota</taxon>
        <taxon>Neoptera</taxon>
        <taxon>Endopterygota</taxon>
        <taxon>Coleoptera</taxon>
        <taxon>Polyphaga</taxon>
        <taxon>Cucujiformia</taxon>
        <taxon>Chrysomeloidea</taxon>
        <taxon>Cerambycidae</taxon>
        <taxon>Lepturinae</taxon>
        <taxon>Rhagiini</taxon>
        <taxon>Rhamnusium</taxon>
    </lineage>
</organism>
<dbReference type="EMBL" id="JANEYF010005500">
    <property type="protein sequence ID" value="KAJ8927985.1"/>
    <property type="molecule type" value="Genomic_DNA"/>
</dbReference>
<sequence>MDLIFDVELFDDIDEVELIEFGIPRNILVRQDHCNSLPDYKFFKKFRLRKETVMFLLPFLEDRLEFPSDM</sequence>
<protein>
    <submittedName>
        <fullName evidence="3">Uncharacterized protein</fullName>
    </submittedName>
</protein>
<dbReference type="EMBL" id="JANEYF010004980">
    <property type="protein sequence ID" value="KAJ8929498.1"/>
    <property type="molecule type" value="Genomic_DNA"/>
</dbReference>
<evidence type="ECO:0000313" key="1">
    <source>
        <dbReference type="EMBL" id="KAJ8927985.1"/>
    </source>
</evidence>
<comment type="caution">
    <text evidence="3">The sequence shown here is derived from an EMBL/GenBank/DDBJ whole genome shotgun (WGS) entry which is preliminary data.</text>
</comment>
<evidence type="ECO:0000313" key="3">
    <source>
        <dbReference type="EMBL" id="KAJ8949695.1"/>
    </source>
</evidence>